<dbReference type="GO" id="GO:0003825">
    <property type="term" value="F:alpha,alpha-trehalose-phosphate synthase (UDP-forming) activity"/>
    <property type="evidence" value="ECO:0007669"/>
    <property type="project" value="TreeGrafter"/>
</dbReference>
<proteinExistence type="inferred from homology"/>
<reference evidence="3 4" key="1">
    <citation type="submission" date="2018-08" db="EMBL/GenBank/DDBJ databases">
        <title>Flavobacterium tibetense sp. nov., isolated from a wetland YonghuCo on Tibetan Plateau.</title>
        <authorList>
            <person name="Phurbu D."/>
            <person name="Lu H."/>
            <person name="Xing P."/>
        </authorList>
    </citation>
    <scope>NUCLEOTIDE SEQUENCE [LARGE SCALE GENOMIC DNA]</scope>
    <source>
        <strain evidence="3 4">DJC</strain>
    </source>
</reference>
<name>A0A411Z370_9RHOB</name>
<protein>
    <submittedName>
        <fullName evidence="3">Trehalose-6-phosphate synthase</fullName>
    </submittedName>
</protein>
<dbReference type="EMBL" id="QWEY01000004">
    <property type="protein sequence ID" value="RGP37480.1"/>
    <property type="molecule type" value="Genomic_DNA"/>
</dbReference>
<feature type="region of interest" description="Disordered" evidence="2">
    <location>
        <begin position="571"/>
        <end position="604"/>
    </location>
</feature>
<keyword evidence="4" id="KW-1185">Reference proteome</keyword>
<dbReference type="CDD" id="cd03788">
    <property type="entry name" value="GT20_TPS"/>
    <property type="match status" value="1"/>
</dbReference>
<comment type="similarity">
    <text evidence="1">Belongs to the glycosyltransferase 20 family.</text>
</comment>
<comment type="caution">
    <text evidence="3">The sequence shown here is derived from an EMBL/GenBank/DDBJ whole genome shotgun (WGS) entry which is preliminary data.</text>
</comment>
<sequence length="604" mass="67971">MQDKMNVQDNNSDLDPLQSVLIDPHRSRLNRLRTFLDPGKLTSAVSRALADAKTAISDRLNRPDAAGAESTIAHNPNDWDLARLRTLIGQELAGSDVIIVSNREPYIHSAGPDGIRCAIPAGGLVSALEPIARGCGGTWIAHGSGSADRETVDDQDRIQVPPDNPSYALRRVWLSPEEEKGYYLGFANEGLWPLCHNAFVRPIFREDDWNHYKTVNARFADAVIEEARTEAPIVIVQDYHFSLLPRMIRERLPNATIVTFWHIPWPNAEVFGICPHATEILDGMLGSDIIGFQVPLFRINFVECIDRTLESRINHENWSVRYGGKTSQVRTYPISIAWPDQPLRTAISSPTAREALGIKPGAKLILAVGRLDYTKGIPEFLQAFEDLLTQHPEHCGRVHLYYVAAPSRGEVTSYRTLHKDCLRISQAINDRFGTEDYKPLLFADRHADRDELSRLYREADVCVVPSLHDGMNLVAKEFVAEREDEQGVLILSRFAGAIQELPEALAVNPFDLSKLTATLRAALKMPRTEQTERMRRMRETVRSKNIYRWAGRLLEDAAHVRARNQLLRRGAQTQDRLARAPLRSPSEISLRKTTRKNDAETPGS</sequence>
<feature type="compositionally biased region" description="Basic and acidic residues" evidence="2">
    <location>
        <begin position="595"/>
        <end position="604"/>
    </location>
</feature>
<dbReference type="SUPFAM" id="SSF53756">
    <property type="entry name" value="UDP-Glycosyltransferase/glycogen phosphorylase"/>
    <property type="match status" value="1"/>
</dbReference>
<dbReference type="InterPro" id="IPR001830">
    <property type="entry name" value="Glyco_trans_20"/>
</dbReference>
<dbReference type="GO" id="GO:0005992">
    <property type="term" value="P:trehalose biosynthetic process"/>
    <property type="evidence" value="ECO:0007669"/>
    <property type="project" value="InterPro"/>
</dbReference>
<evidence type="ECO:0000256" key="2">
    <source>
        <dbReference type="SAM" id="MobiDB-lite"/>
    </source>
</evidence>
<evidence type="ECO:0000256" key="1">
    <source>
        <dbReference type="ARBA" id="ARBA00008799"/>
    </source>
</evidence>
<dbReference type="PANTHER" id="PTHR10788">
    <property type="entry name" value="TREHALOSE-6-PHOSPHATE SYNTHASE"/>
    <property type="match status" value="1"/>
</dbReference>
<organism evidence="3 4">
    <name type="scientific">Pseudotabrizicola alkalilacus</name>
    <dbReference type="NCBI Taxonomy" id="2305252"/>
    <lineage>
        <taxon>Bacteria</taxon>
        <taxon>Pseudomonadati</taxon>
        <taxon>Pseudomonadota</taxon>
        <taxon>Alphaproteobacteria</taxon>
        <taxon>Rhodobacterales</taxon>
        <taxon>Paracoccaceae</taxon>
        <taxon>Pseudotabrizicola</taxon>
    </lineage>
</organism>
<accession>A0A411Z370</accession>
<dbReference type="Proteomes" id="UP000284547">
    <property type="component" value="Unassembled WGS sequence"/>
</dbReference>
<gene>
    <name evidence="3" type="ORF">D1012_09705</name>
</gene>
<evidence type="ECO:0000313" key="4">
    <source>
        <dbReference type="Proteomes" id="UP000284547"/>
    </source>
</evidence>
<dbReference type="PANTHER" id="PTHR10788:SF106">
    <property type="entry name" value="BCDNA.GH08860"/>
    <property type="match status" value="1"/>
</dbReference>
<evidence type="ECO:0000313" key="3">
    <source>
        <dbReference type="EMBL" id="RGP37480.1"/>
    </source>
</evidence>
<dbReference type="AlphaFoldDB" id="A0A411Z370"/>
<dbReference type="Pfam" id="PF00982">
    <property type="entry name" value="Glyco_transf_20"/>
    <property type="match status" value="1"/>
</dbReference>
<dbReference type="Gene3D" id="3.40.50.2000">
    <property type="entry name" value="Glycogen Phosphorylase B"/>
    <property type="match status" value="2"/>
</dbReference>